<protein>
    <submittedName>
        <fullName evidence="1">Uncharacterized protein</fullName>
    </submittedName>
</protein>
<dbReference type="AlphaFoldDB" id="A0A1J5SCU2"/>
<organism evidence="1">
    <name type="scientific">mine drainage metagenome</name>
    <dbReference type="NCBI Taxonomy" id="410659"/>
    <lineage>
        <taxon>unclassified sequences</taxon>
        <taxon>metagenomes</taxon>
        <taxon>ecological metagenomes</taxon>
    </lineage>
</organism>
<name>A0A1J5SCU2_9ZZZZ</name>
<gene>
    <name evidence="1" type="ORF">GALL_118470</name>
</gene>
<dbReference type="EMBL" id="MLJW01000046">
    <property type="protein sequence ID" value="OIR06050.1"/>
    <property type="molecule type" value="Genomic_DNA"/>
</dbReference>
<sequence>MLNKLNLGALGNKARSLAASTVESAKNIDLDKVKNVAASVAAKAKTLDVATIKNAATDAASKAKELASGALPAASADDGTPLTTDAQISSVAAQLATLGKSIGQMSGELDSIAKMIASQPKPAKPGSRILVVVSGGNVQVKFDADVDCMIYNFDDHEANTATGGVPERFRDLAEEFGVPVAEDAGSASE</sequence>
<proteinExistence type="predicted"/>
<accession>A0A1J5SCU2</accession>
<comment type="caution">
    <text evidence="1">The sequence shown here is derived from an EMBL/GenBank/DDBJ whole genome shotgun (WGS) entry which is preliminary data.</text>
</comment>
<evidence type="ECO:0000313" key="1">
    <source>
        <dbReference type="EMBL" id="OIR06050.1"/>
    </source>
</evidence>
<reference evidence="1" key="1">
    <citation type="submission" date="2016-10" db="EMBL/GenBank/DDBJ databases">
        <title>Sequence of Gallionella enrichment culture.</title>
        <authorList>
            <person name="Poehlein A."/>
            <person name="Muehling M."/>
            <person name="Daniel R."/>
        </authorList>
    </citation>
    <scope>NUCLEOTIDE SEQUENCE</scope>
</reference>